<evidence type="ECO:0000256" key="16">
    <source>
        <dbReference type="ARBA" id="ARBA00049209"/>
    </source>
</evidence>
<comment type="similarity">
    <text evidence="4 19">In the C-terminal section; belongs to the NnrD/CARKD family.</text>
</comment>
<keyword evidence="23" id="KW-1185">Reference proteome</keyword>
<dbReference type="InterPro" id="IPR017953">
    <property type="entry name" value="Carbohydrate_kinase_pred_CS"/>
</dbReference>
<dbReference type="GO" id="GO:0110051">
    <property type="term" value="P:metabolite repair"/>
    <property type="evidence" value="ECO:0007669"/>
    <property type="project" value="TreeGrafter"/>
</dbReference>
<dbReference type="InterPro" id="IPR004443">
    <property type="entry name" value="YjeF_N_dom"/>
</dbReference>
<evidence type="ECO:0000256" key="2">
    <source>
        <dbReference type="ARBA" id="ARBA00000909"/>
    </source>
</evidence>
<feature type="binding site" evidence="17">
    <location>
        <position position="320"/>
    </location>
    <ligand>
        <name>(6S)-NADPHX</name>
        <dbReference type="ChEBI" id="CHEBI:64076"/>
    </ligand>
</feature>
<dbReference type="OrthoDB" id="9806925at2"/>
<keyword evidence="6 17" id="KW-0547">Nucleotide-binding</keyword>
<feature type="domain" description="YjeF N-terminal" evidence="21">
    <location>
        <begin position="13"/>
        <end position="214"/>
    </location>
</feature>
<gene>
    <name evidence="17" type="primary">nnrD</name>
    <name evidence="18" type="synonym">nnrE</name>
    <name evidence="22" type="ORF">ABB25_07290</name>
</gene>
<evidence type="ECO:0000256" key="5">
    <source>
        <dbReference type="ARBA" id="ARBA00022723"/>
    </source>
</evidence>
<evidence type="ECO:0000256" key="1">
    <source>
        <dbReference type="ARBA" id="ARBA00000013"/>
    </source>
</evidence>
<dbReference type="HAMAP" id="MF_01966">
    <property type="entry name" value="NADHX_epimerase"/>
    <property type="match status" value="1"/>
</dbReference>
<accession>A0A0R0BVZ9</accession>
<comment type="similarity">
    <text evidence="17">Belongs to the NnrD/CARKD family.</text>
</comment>
<comment type="similarity">
    <text evidence="18">Belongs to the NnrE/AIBP family.</text>
</comment>
<dbReference type="PANTHER" id="PTHR12592">
    <property type="entry name" value="ATP-DEPENDENT (S)-NAD(P)H-HYDRATE DEHYDRATASE FAMILY MEMBER"/>
    <property type="match status" value="1"/>
</dbReference>
<dbReference type="SUPFAM" id="SSF64153">
    <property type="entry name" value="YjeF N-terminal domain-like"/>
    <property type="match status" value="1"/>
</dbReference>
<evidence type="ECO:0000256" key="13">
    <source>
        <dbReference type="ARBA" id="ARBA00023268"/>
    </source>
</evidence>
<feature type="binding site" evidence="18">
    <location>
        <begin position="61"/>
        <end position="65"/>
    </location>
    <ligand>
        <name>(6S)-NADPHX</name>
        <dbReference type="ChEBI" id="CHEBI:64076"/>
    </ligand>
</feature>
<dbReference type="InterPro" id="IPR036652">
    <property type="entry name" value="YjeF_N_dom_sf"/>
</dbReference>
<dbReference type="GO" id="GO:0005524">
    <property type="term" value="F:ATP binding"/>
    <property type="evidence" value="ECO:0007669"/>
    <property type="project" value="UniProtKB-UniRule"/>
</dbReference>
<evidence type="ECO:0000313" key="23">
    <source>
        <dbReference type="Proteomes" id="UP000051254"/>
    </source>
</evidence>
<feature type="binding site" evidence="17">
    <location>
        <position position="433"/>
    </location>
    <ligand>
        <name>(6S)-NADPHX</name>
        <dbReference type="ChEBI" id="CHEBI:64076"/>
    </ligand>
</feature>
<keyword evidence="7 17" id="KW-0067">ATP-binding</keyword>
<evidence type="ECO:0000256" key="3">
    <source>
        <dbReference type="ARBA" id="ARBA00006001"/>
    </source>
</evidence>
<comment type="subunit">
    <text evidence="17">Homotetramer.</text>
</comment>
<comment type="catalytic activity">
    <reaction evidence="1 18 19">
        <text>(6R)-NADHX = (6S)-NADHX</text>
        <dbReference type="Rhea" id="RHEA:32215"/>
        <dbReference type="ChEBI" id="CHEBI:64074"/>
        <dbReference type="ChEBI" id="CHEBI:64075"/>
        <dbReference type="EC" id="5.1.99.6"/>
    </reaction>
</comment>
<evidence type="ECO:0000256" key="19">
    <source>
        <dbReference type="PIRNR" id="PIRNR017184"/>
    </source>
</evidence>
<dbReference type="STRING" id="266128.ABB25_07290"/>
<dbReference type="GO" id="GO:0016301">
    <property type="term" value="F:kinase activity"/>
    <property type="evidence" value="ECO:0007669"/>
    <property type="project" value="UniProtKB-KW"/>
</dbReference>
<reference evidence="22 23" key="1">
    <citation type="submission" date="2015-05" db="EMBL/GenBank/DDBJ databases">
        <title>Genome sequencing and analysis of members of genus Stenotrophomonas.</title>
        <authorList>
            <person name="Patil P.P."/>
            <person name="Midha S."/>
            <person name="Patil P.B."/>
        </authorList>
    </citation>
    <scope>NUCLEOTIDE SEQUENCE [LARGE SCALE GENOMIC DNA]</scope>
    <source>
        <strain evidence="22 23">DSM 17805</strain>
    </source>
</reference>
<dbReference type="HAMAP" id="MF_01965">
    <property type="entry name" value="NADHX_dehydratase"/>
    <property type="match status" value="1"/>
</dbReference>
<keyword evidence="8 17" id="KW-0521">NADP</keyword>
<dbReference type="NCBIfam" id="TIGR00196">
    <property type="entry name" value="yjeF_cterm"/>
    <property type="match status" value="1"/>
</dbReference>
<feature type="binding site" evidence="18">
    <location>
        <position position="157"/>
    </location>
    <ligand>
        <name>(6S)-NADPHX</name>
        <dbReference type="ChEBI" id="CHEBI:64076"/>
    </ligand>
</feature>
<feature type="binding site" evidence="17">
    <location>
        <position position="432"/>
    </location>
    <ligand>
        <name>AMP</name>
        <dbReference type="ChEBI" id="CHEBI:456215"/>
    </ligand>
</feature>
<dbReference type="Pfam" id="PF01256">
    <property type="entry name" value="Carb_kinase"/>
    <property type="match status" value="1"/>
</dbReference>
<comment type="catalytic activity">
    <reaction evidence="16 17 19">
        <text>(6S)-NADPHX + ADP = AMP + phosphate + NADPH + H(+)</text>
        <dbReference type="Rhea" id="RHEA:32235"/>
        <dbReference type="ChEBI" id="CHEBI:15378"/>
        <dbReference type="ChEBI" id="CHEBI:43474"/>
        <dbReference type="ChEBI" id="CHEBI:57783"/>
        <dbReference type="ChEBI" id="CHEBI:64076"/>
        <dbReference type="ChEBI" id="CHEBI:456215"/>
        <dbReference type="ChEBI" id="CHEBI:456216"/>
        <dbReference type="EC" id="4.2.1.136"/>
    </reaction>
</comment>
<evidence type="ECO:0000259" key="20">
    <source>
        <dbReference type="PROSITE" id="PS51383"/>
    </source>
</evidence>
<evidence type="ECO:0000256" key="15">
    <source>
        <dbReference type="ARBA" id="ARBA00048238"/>
    </source>
</evidence>
<dbReference type="AlphaFoldDB" id="A0A0R0BVZ9"/>
<keyword evidence="12 17" id="KW-0456">Lyase</keyword>
<keyword evidence="13" id="KW-0511">Multifunctional enzyme</keyword>
<dbReference type="RefSeq" id="WP_057665432.1">
    <property type="nucleotide sequence ID" value="NZ_LDJH01000012.1"/>
</dbReference>
<dbReference type="Gene3D" id="3.40.50.10260">
    <property type="entry name" value="YjeF N-terminal domain"/>
    <property type="match status" value="1"/>
</dbReference>
<evidence type="ECO:0000256" key="18">
    <source>
        <dbReference type="HAMAP-Rule" id="MF_01966"/>
    </source>
</evidence>
<evidence type="ECO:0000256" key="11">
    <source>
        <dbReference type="ARBA" id="ARBA00023235"/>
    </source>
</evidence>
<organism evidence="22 23">
    <name type="scientific">Stenotrophomonas koreensis</name>
    <dbReference type="NCBI Taxonomy" id="266128"/>
    <lineage>
        <taxon>Bacteria</taxon>
        <taxon>Pseudomonadati</taxon>
        <taxon>Pseudomonadota</taxon>
        <taxon>Gammaproteobacteria</taxon>
        <taxon>Lysobacterales</taxon>
        <taxon>Lysobacteraceae</taxon>
        <taxon>Stenotrophomonas</taxon>
    </lineage>
</organism>
<comment type="function">
    <text evidence="14 19">Bifunctional enzyme that catalyzes the epimerization of the S- and R-forms of NAD(P)HX and the dehydration of the S-form of NAD(P)HX at the expense of ADP, which is converted to AMP. This allows the repair of both epimers of NAD(P)HX, a damaged form of NAD(P)H that is a result of enzymatic or heat-dependent hydration.</text>
</comment>
<dbReference type="PROSITE" id="PS51383">
    <property type="entry name" value="YJEF_C_3"/>
    <property type="match status" value="1"/>
</dbReference>
<evidence type="ECO:0000313" key="22">
    <source>
        <dbReference type="EMBL" id="KRG58098.1"/>
    </source>
</evidence>
<dbReference type="EC" id="5.1.99.6" evidence="19"/>
<dbReference type="GO" id="GO:0046496">
    <property type="term" value="P:nicotinamide nucleotide metabolic process"/>
    <property type="evidence" value="ECO:0007669"/>
    <property type="project" value="UniProtKB-UniRule"/>
</dbReference>
<dbReference type="CDD" id="cd01171">
    <property type="entry name" value="YXKO-related"/>
    <property type="match status" value="1"/>
</dbReference>
<evidence type="ECO:0000256" key="10">
    <source>
        <dbReference type="ARBA" id="ARBA00023027"/>
    </source>
</evidence>
<comment type="caution">
    <text evidence="18">Lacks conserved residue(s) required for the propagation of feature annotation.</text>
</comment>
<comment type="function">
    <text evidence="17">Catalyzes the dehydration of the S-form of NAD(P)HX at the expense of ADP, which is converted to AMP. Together with NAD(P)HX epimerase, which catalyzes the epimerization of the S- and R-forms, the enzyme allows the repair of both epimers of NAD(P)HX, a damaged form of NAD(P)H that is a result of enzymatic or heat-dependent hydration.</text>
</comment>
<evidence type="ECO:0000256" key="7">
    <source>
        <dbReference type="ARBA" id="ARBA00022840"/>
    </source>
</evidence>
<dbReference type="GO" id="GO:0052855">
    <property type="term" value="F:ADP-dependent NAD(P)H-hydrate dehydratase activity"/>
    <property type="evidence" value="ECO:0007669"/>
    <property type="project" value="UniProtKB-UniRule"/>
</dbReference>
<dbReference type="PIRSF" id="PIRSF017184">
    <property type="entry name" value="Nnr"/>
    <property type="match status" value="1"/>
</dbReference>
<comment type="catalytic activity">
    <reaction evidence="15 17 19">
        <text>(6S)-NADHX + ADP = AMP + phosphate + NADH + H(+)</text>
        <dbReference type="Rhea" id="RHEA:32223"/>
        <dbReference type="ChEBI" id="CHEBI:15378"/>
        <dbReference type="ChEBI" id="CHEBI:43474"/>
        <dbReference type="ChEBI" id="CHEBI:57945"/>
        <dbReference type="ChEBI" id="CHEBI:64074"/>
        <dbReference type="ChEBI" id="CHEBI:456215"/>
        <dbReference type="ChEBI" id="CHEBI:456216"/>
        <dbReference type="EC" id="4.2.1.136"/>
    </reaction>
</comment>
<dbReference type="NCBIfam" id="TIGR00197">
    <property type="entry name" value="yjeF_nterm"/>
    <property type="match status" value="1"/>
</dbReference>
<evidence type="ECO:0000256" key="12">
    <source>
        <dbReference type="ARBA" id="ARBA00023239"/>
    </source>
</evidence>
<keyword evidence="22" id="KW-0808">Transferase</keyword>
<evidence type="ECO:0000256" key="14">
    <source>
        <dbReference type="ARBA" id="ARBA00025153"/>
    </source>
</evidence>
<feature type="domain" description="YjeF C-terminal" evidence="20">
    <location>
        <begin position="224"/>
        <end position="491"/>
    </location>
</feature>
<dbReference type="PROSITE" id="PS01050">
    <property type="entry name" value="YJEF_C_2"/>
    <property type="match status" value="1"/>
</dbReference>
<comment type="catalytic activity">
    <reaction evidence="2 18 19">
        <text>(6R)-NADPHX = (6S)-NADPHX</text>
        <dbReference type="Rhea" id="RHEA:32227"/>
        <dbReference type="ChEBI" id="CHEBI:64076"/>
        <dbReference type="ChEBI" id="CHEBI:64077"/>
        <dbReference type="EC" id="5.1.99.6"/>
    </reaction>
</comment>
<comment type="cofactor">
    <cofactor evidence="17">
        <name>Mg(2+)</name>
        <dbReference type="ChEBI" id="CHEBI:18420"/>
    </cofactor>
</comment>
<evidence type="ECO:0000256" key="17">
    <source>
        <dbReference type="HAMAP-Rule" id="MF_01965"/>
    </source>
</evidence>
<protein>
    <recommendedName>
        <fullName evidence="19">Bifunctional NAD(P)H-hydrate repair enzyme</fullName>
    </recommendedName>
    <alternativeName>
        <fullName evidence="19">Nicotinamide nucleotide repair protein</fullName>
    </alternativeName>
    <domain>
        <recommendedName>
            <fullName evidence="19">ADP-dependent (S)-NAD(P)H-hydrate dehydratase</fullName>
            <ecNumber evidence="19">4.2.1.136</ecNumber>
        </recommendedName>
        <alternativeName>
            <fullName evidence="19">ADP-dependent NAD(P)HX dehydratase</fullName>
        </alternativeName>
    </domain>
    <domain>
        <recommendedName>
            <fullName evidence="19">NAD(P)H-hydrate epimerase</fullName>
            <ecNumber evidence="19">5.1.99.6</ecNumber>
        </recommendedName>
    </domain>
</protein>
<comment type="caution">
    <text evidence="22">The sequence shown here is derived from an EMBL/GenBank/DDBJ whole genome shotgun (WGS) entry which is preliminary data.</text>
</comment>
<dbReference type="Proteomes" id="UP000051254">
    <property type="component" value="Unassembled WGS sequence"/>
</dbReference>
<dbReference type="InterPro" id="IPR029056">
    <property type="entry name" value="Ribokinase-like"/>
</dbReference>
<dbReference type="InterPro" id="IPR030677">
    <property type="entry name" value="Nnr"/>
</dbReference>
<dbReference type="PATRIC" id="fig|266128.3.peg.329"/>
<dbReference type="InterPro" id="IPR000631">
    <property type="entry name" value="CARKD"/>
</dbReference>
<dbReference type="SUPFAM" id="SSF53613">
    <property type="entry name" value="Ribokinase-like"/>
    <property type="match status" value="1"/>
</dbReference>
<proteinExistence type="inferred from homology"/>
<name>A0A0R0BVZ9_9GAMM</name>
<keyword evidence="11 18" id="KW-0413">Isomerase</keyword>
<dbReference type="GO" id="GO:0046872">
    <property type="term" value="F:metal ion binding"/>
    <property type="evidence" value="ECO:0007669"/>
    <property type="project" value="UniProtKB-UniRule"/>
</dbReference>
<feature type="binding site" evidence="18">
    <location>
        <position position="62"/>
    </location>
    <ligand>
        <name>K(+)</name>
        <dbReference type="ChEBI" id="CHEBI:29103"/>
    </ligand>
</feature>
<dbReference type="PROSITE" id="PS01049">
    <property type="entry name" value="YJEF_C_1"/>
    <property type="match status" value="1"/>
</dbReference>
<evidence type="ECO:0000256" key="6">
    <source>
        <dbReference type="ARBA" id="ARBA00022741"/>
    </source>
</evidence>
<dbReference type="PROSITE" id="PS51385">
    <property type="entry name" value="YJEF_N"/>
    <property type="match status" value="1"/>
</dbReference>
<dbReference type="EC" id="4.2.1.136" evidence="19"/>
<dbReference type="PANTHER" id="PTHR12592:SF0">
    <property type="entry name" value="ATP-DEPENDENT (S)-NAD(P)H-HYDRATE DEHYDRATASE"/>
    <property type="match status" value="1"/>
</dbReference>
<evidence type="ECO:0000256" key="9">
    <source>
        <dbReference type="ARBA" id="ARBA00022958"/>
    </source>
</evidence>
<feature type="binding site" evidence="18">
    <location>
        <position position="160"/>
    </location>
    <ligand>
        <name>K(+)</name>
        <dbReference type="ChEBI" id="CHEBI:29103"/>
    </ligand>
</feature>
<dbReference type="EMBL" id="LDJH01000012">
    <property type="protein sequence ID" value="KRG58098.1"/>
    <property type="molecule type" value="Genomic_DNA"/>
</dbReference>
<feature type="binding site" evidence="17">
    <location>
        <position position="366"/>
    </location>
    <ligand>
        <name>(6S)-NADPHX</name>
        <dbReference type="ChEBI" id="CHEBI:64076"/>
    </ligand>
</feature>
<feature type="binding site" evidence="18">
    <location>
        <begin position="128"/>
        <end position="134"/>
    </location>
    <ligand>
        <name>(6S)-NADPHX</name>
        <dbReference type="ChEBI" id="CHEBI:64076"/>
    </ligand>
</feature>
<keyword evidence="5 18" id="KW-0479">Metal-binding</keyword>
<comment type="similarity">
    <text evidence="3 19">In the N-terminal section; belongs to the NnrE/AIBP family.</text>
</comment>
<evidence type="ECO:0000259" key="21">
    <source>
        <dbReference type="PROSITE" id="PS51385"/>
    </source>
</evidence>
<feature type="binding site" evidence="17">
    <location>
        <begin position="403"/>
        <end position="407"/>
    </location>
    <ligand>
        <name>AMP</name>
        <dbReference type="ChEBI" id="CHEBI:456215"/>
    </ligand>
</feature>
<dbReference type="Gene3D" id="3.40.1190.20">
    <property type="match status" value="1"/>
</dbReference>
<keyword evidence="22" id="KW-0418">Kinase</keyword>
<comment type="function">
    <text evidence="18">Catalyzes the epimerization of the S- and R-forms of NAD(P)HX, a damaged form of NAD(P)H that is a result of enzymatic or heat-dependent hydration. This is a prerequisite for the S-specific NAD(P)H-hydrate dehydratase to allow the repair of both epimers of NAD(P)HX.</text>
</comment>
<evidence type="ECO:0000256" key="8">
    <source>
        <dbReference type="ARBA" id="ARBA00022857"/>
    </source>
</evidence>
<feature type="binding site" evidence="17">
    <location>
        <position position="259"/>
    </location>
    <ligand>
        <name>(6S)-NADPHX</name>
        <dbReference type="ChEBI" id="CHEBI:64076"/>
    </ligand>
</feature>
<comment type="cofactor">
    <cofactor evidence="18 19">
        <name>K(+)</name>
        <dbReference type="ChEBI" id="CHEBI:29103"/>
    </cofactor>
    <text evidence="18 19">Binds 1 potassium ion per subunit.</text>
</comment>
<keyword evidence="9 18" id="KW-0630">Potassium</keyword>
<evidence type="ECO:0000256" key="4">
    <source>
        <dbReference type="ARBA" id="ARBA00009524"/>
    </source>
</evidence>
<dbReference type="Pfam" id="PF03853">
    <property type="entry name" value="YjeF_N"/>
    <property type="match status" value="1"/>
</dbReference>
<feature type="binding site" evidence="18">
    <location>
        <position position="124"/>
    </location>
    <ligand>
        <name>K(+)</name>
        <dbReference type="ChEBI" id="CHEBI:29103"/>
    </ligand>
</feature>
<sequence>MAALSELYKSAAVRTLETQAIERAGDGGWGLMQQAGQAAWALLQQEWPQARRLLVLVGSGNNGGDGYVLARLAVQQGCAVTVMALAAGGPRTELARRACADYFAAGGQLQVFSGQLPVADVVVDALLGLGLARAPEAEVAQLIQTLNASAMPVLAIDLPSGVSADTGAVAGVAVVAERTLAMLLPHVGLYTGAALNHVGKVSVASLDTAPAASAGLQPCAHRADAADLPRLLPQRQRDWHKGRNGHVLLLGGDHGTGGAVLLAAQAALRSGAGLVSVGTRRLHVPALLAQCPELMAFDARQGPLLQARLSAATVVALGPGLGQQPWAEALYAQATQAALPLVLDADGLNLLAARPQQLPGAILTPHPGEAARLLGWSTAAVQADRLAALQALVERYQSVVVLKGAGSLVGAPQALPWLIDAGNPGMAVGGMGDVLTGVIAGLLAQGLSPLQAARAGALLHALAGDRAAGNQPCGMMPSDLLPHLRVLANPEVVR</sequence>
<keyword evidence="10 17" id="KW-0520">NAD</keyword>
<dbReference type="GO" id="GO:0052856">
    <property type="term" value="F:NAD(P)HX epimerase activity"/>
    <property type="evidence" value="ECO:0007669"/>
    <property type="project" value="UniProtKB-UniRule"/>
</dbReference>